<sequence length="186" mass="20685">MRNALRCACVWACAGITMVEGGRGGSGEGEGGEWFGVADRWIMDTRGPRAGDEFVIASMLQELTRRVTVNSDMGGVTLRCLPNVAPISPSLRPIPFRKSWVRRCVNHSTHSGPMKPETRKAAWRWCSKVRQRYTNVSFHRYGPRSPKPIALGACKPGQMAKRKELLHTKRGGVFEAAKPPVARWLI</sequence>
<dbReference type="Proteomes" id="UP001519460">
    <property type="component" value="Unassembled WGS sequence"/>
</dbReference>
<keyword evidence="1" id="KW-0732">Signal</keyword>
<organism evidence="2 3">
    <name type="scientific">Batillaria attramentaria</name>
    <dbReference type="NCBI Taxonomy" id="370345"/>
    <lineage>
        <taxon>Eukaryota</taxon>
        <taxon>Metazoa</taxon>
        <taxon>Spiralia</taxon>
        <taxon>Lophotrochozoa</taxon>
        <taxon>Mollusca</taxon>
        <taxon>Gastropoda</taxon>
        <taxon>Caenogastropoda</taxon>
        <taxon>Sorbeoconcha</taxon>
        <taxon>Cerithioidea</taxon>
        <taxon>Batillariidae</taxon>
        <taxon>Batillaria</taxon>
    </lineage>
</organism>
<proteinExistence type="predicted"/>
<name>A0ABD0M6H0_9CAEN</name>
<reference evidence="2 3" key="1">
    <citation type="journal article" date="2023" name="Sci. Data">
        <title>Genome assembly of the Korean intertidal mud-creeper Batillaria attramentaria.</title>
        <authorList>
            <person name="Patra A.K."/>
            <person name="Ho P.T."/>
            <person name="Jun S."/>
            <person name="Lee S.J."/>
            <person name="Kim Y."/>
            <person name="Won Y.J."/>
        </authorList>
    </citation>
    <scope>NUCLEOTIDE SEQUENCE [LARGE SCALE GENOMIC DNA]</scope>
    <source>
        <strain evidence="2">Wonlab-2016</strain>
    </source>
</reference>
<evidence type="ECO:0000313" key="3">
    <source>
        <dbReference type="Proteomes" id="UP001519460"/>
    </source>
</evidence>
<evidence type="ECO:0000313" key="2">
    <source>
        <dbReference type="EMBL" id="KAK7507545.1"/>
    </source>
</evidence>
<keyword evidence="3" id="KW-1185">Reference proteome</keyword>
<protein>
    <recommendedName>
        <fullName evidence="4">Secreted protein</fullName>
    </recommendedName>
</protein>
<comment type="caution">
    <text evidence="2">The sequence shown here is derived from an EMBL/GenBank/DDBJ whole genome shotgun (WGS) entry which is preliminary data.</text>
</comment>
<evidence type="ECO:0000256" key="1">
    <source>
        <dbReference type="SAM" id="SignalP"/>
    </source>
</evidence>
<feature type="non-terminal residue" evidence="2">
    <location>
        <position position="186"/>
    </location>
</feature>
<feature type="chain" id="PRO_5044780189" description="Secreted protein" evidence="1">
    <location>
        <begin position="22"/>
        <end position="186"/>
    </location>
</feature>
<feature type="signal peptide" evidence="1">
    <location>
        <begin position="1"/>
        <end position="21"/>
    </location>
</feature>
<accession>A0ABD0M6H0</accession>
<gene>
    <name evidence="2" type="ORF">BaRGS_00001480</name>
</gene>
<dbReference type="EMBL" id="JACVVK020000004">
    <property type="protein sequence ID" value="KAK7507545.1"/>
    <property type="molecule type" value="Genomic_DNA"/>
</dbReference>
<dbReference type="AlphaFoldDB" id="A0ABD0M6H0"/>
<evidence type="ECO:0008006" key="4">
    <source>
        <dbReference type="Google" id="ProtNLM"/>
    </source>
</evidence>